<sequence length="455" mass="49577">MAEAEQPTTADQIEAPTATEMRAQLDDLITRAAAKDATKDHNAASELYSQATELQAELNGEMSPENADLLYAYGKSLYNVAVSKSDVLGSKVAGDSQPSSNAPAAKPKSAGSAATGESLVKNAISSSVNQNAATPAKEVSAQLDPAPSKPFFQFTGDENFVDSDDEDAEENEEVEEEEEDDFENAFEVLDLARILYLKKLEAAEENSTDKGKGKGESSDLPADLKHIKERLADTYDLQAEISLEGERFSDAVTDLRTALDLRNTLVPFEDPSVAECHYKLSLALEFASVQQQGEEDDGQEKTVDEEMRKEAATHMERAIESCKIRMASEEKKLEADQAMDEDKVTAAKRKISNVKEIIADMEQRLIDLRRSPVSIEQREQENEAMLKGILGQIVGQSATDQQARLDAVSKEATDLSSLVRRKPAAPQSSQQSSSKRPAENGPAEGESKRARVEDA</sequence>
<dbReference type="PANTHER" id="PTHR15081:SF1">
    <property type="entry name" value="NUCLEAR AUTOANTIGENIC SPERM PROTEIN"/>
    <property type="match status" value="1"/>
</dbReference>
<reference evidence="7" key="1">
    <citation type="submission" date="2015-09" db="EMBL/GenBank/DDBJ databases">
        <authorList>
            <person name="Fill T.P."/>
            <person name="Baretta J.F."/>
            <person name="de Almeida L.G."/>
            <person name="Rocha M."/>
            <person name="de Souza D.H."/>
            <person name="Malavazi I."/>
            <person name="Cerdeira L.T."/>
            <person name="Hong H."/>
            <person name="Samborskyy M."/>
            <person name="de Vasconcelos A.T."/>
            <person name="Leadlay P."/>
            <person name="Rodrigues-Filho E."/>
        </authorList>
    </citation>
    <scope>NUCLEOTIDE SEQUENCE [LARGE SCALE GENOMIC DNA]</scope>
    <source>
        <strain evidence="7">LaBioMMi 136</strain>
    </source>
</reference>
<gene>
    <name evidence="6" type="ORF">PEBR_20924</name>
</gene>
<feature type="compositionally biased region" description="Acidic residues" evidence="4">
    <location>
        <begin position="159"/>
        <end position="182"/>
    </location>
</feature>
<comment type="caution">
    <text evidence="6">The sequence shown here is derived from an EMBL/GenBank/DDBJ whole genome shotgun (WGS) entry which is preliminary data.</text>
</comment>
<dbReference type="EMBL" id="LJBN01000137">
    <property type="protein sequence ID" value="OOQ86579.1"/>
    <property type="molecule type" value="Genomic_DNA"/>
</dbReference>
<dbReference type="Proteomes" id="UP000190744">
    <property type="component" value="Unassembled WGS sequence"/>
</dbReference>
<evidence type="ECO:0000256" key="4">
    <source>
        <dbReference type="SAM" id="MobiDB-lite"/>
    </source>
</evidence>
<feature type="domain" description="Tetratricopeptide SHNi-TPR" evidence="5">
    <location>
        <begin position="232"/>
        <end position="269"/>
    </location>
</feature>
<evidence type="ECO:0000256" key="2">
    <source>
        <dbReference type="ARBA" id="ARBA00022803"/>
    </source>
</evidence>
<dbReference type="GO" id="GO:0006335">
    <property type="term" value="P:DNA replication-dependent chromatin assembly"/>
    <property type="evidence" value="ECO:0007669"/>
    <property type="project" value="TreeGrafter"/>
</dbReference>
<keyword evidence="3" id="KW-0175">Coiled coil</keyword>
<dbReference type="GO" id="GO:0042393">
    <property type="term" value="F:histone binding"/>
    <property type="evidence" value="ECO:0007669"/>
    <property type="project" value="TreeGrafter"/>
</dbReference>
<feature type="compositionally biased region" description="Low complexity" evidence="4">
    <location>
        <begin position="96"/>
        <end position="114"/>
    </location>
</feature>
<feature type="compositionally biased region" description="Low complexity" evidence="4">
    <location>
        <begin position="424"/>
        <end position="435"/>
    </location>
</feature>
<keyword evidence="1" id="KW-0677">Repeat</keyword>
<dbReference type="AlphaFoldDB" id="A0A1S9RM28"/>
<feature type="region of interest" description="Disordered" evidence="4">
    <location>
        <begin position="127"/>
        <end position="182"/>
    </location>
</feature>
<evidence type="ECO:0000313" key="7">
    <source>
        <dbReference type="Proteomes" id="UP000190744"/>
    </source>
</evidence>
<dbReference type="Gene3D" id="1.25.40.10">
    <property type="entry name" value="Tetratricopeptide repeat domain"/>
    <property type="match status" value="1"/>
</dbReference>
<dbReference type="InterPro" id="IPR051730">
    <property type="entry name" value="NASP-like"/>
</dbReference>
<dbReference type="InterPro" id="IPR019544">
    <property type="entry name" value="Tetratricopeptide_SHNi-TPR_dom"/>
</dbReference>
<evidence type="ECO:0000313" key="6">
    <source>
        <dbReference type="EMBL" id="OOQ86579.1"/>
    </source>
</evidence>
<organism evidence="6 7">
    <name type="scientific">Penicillium brasilianum</name>
    <dbReference type="NCBI Taxonomy" id="104259"/>
    <lineage>
        <taxon>Eukaryota</taxon>
        <taxon>Fungi</taxon>
        <taxon>Dikarya</taxon>
        <taxon>Ascomycota</taxon>
        <taxon>Pezizomycotina</taxon>
        <taxon>Eurotiomycetes</taxon>
        <taxon>Eurotiomycetidae</taxon>
        <taxon>Eurotiales</taxon>
        <taxon>Aspergillaceae</taxon>
        <taxon>Penicillium</taxon>
    </lineage>
</organism>
<dbReference type="GO" id="GO:0005654">
    <property type="term" value="C:nucleoplasm"/>
    <property type="evidence" value="ECO:0007669"/>
    <property type="project" value="TreeGrafter"/>
</dbReference>
<proteinExistence type="predicted"/>
<dbReference type="Pfam" id="PF10516">
    <property type="entry name" value="SHNi-TPR"/>
    <property type="match status" value="1"/>
</dbReference>
<keyword evidence="2" id="KW-0802">TPR repeat</keyword>
<evidence type="ECO:0000256" key="1">
    <source>
        <dbReference type="ARBA" id="ARBA00022737"/>
    </source>
</evidence>
<name>A0A1S9RM28_PENBI</name>
<evidence type="ECO:0000256" key="3">
    <source>
        <dbReference type="SAM" id="Coils"/>
    </source>
</evidence>
<feature type="compositionally biased region" description="Basic and acidic residues" evidence="4">
    <location>
        <begin position="445"/>
        <end position="455"/>
    </location>
</feature>
<accession>A0A1S9RM28</accession>
<feature type="compositionally biased region" description="Basic and acidic residues" evidence="4">
    <location>
        <begin position="299"/>
        <end position="314"/>
    </location>
</feature>
<feature type="compositionally biased region" description="Polar residues" evidence="4">
    <location>
        <begin position="1"/>
        <end position="11"/>
    </location>
</feature>
<feature type="region of interest" description="Disordered" evidence="4">
    <location>
        <begin position="405"/>
        <end position="455"/>
    </location>
</feature>
<dbReference type="GO" id="GO:0034080">
    <property type="term" value="P:CENP-A containing chromatin assembly"/>
    <property type="evidence" value="ECO:0007669"/>
    <property type="project" value="TreeGrafter"/>
</dbReference>
<feature type="region of interest" description="Disordered" evidence="4">
    <location>
        <begin position="292"/>
        <end position="314"/>
    </location>
</feature>
<dbReference type="PANTHER" id="PTHR15081">
    <property type="entry name" value="NUCLEAR AUTOANTIGENIC SPERM PROTEIN NASP -RELATED"/>
    <property type="match status" value="1"/>
</dbReference>
<evidence type="ECO:0000259" key="5">
    <source>
        <dbReference type="Pfam" id="PF10516"/>
    </source>
</evidence>
<protein>
    <submittedName>
        <fullName evidence="6">Tetratricopeptide repeat domain protein</fullName>
    </submittedName>
</protein>
<feature type="coiled-coil region" evidence="3">
    <location>
        <begin position="344"/>
        <end position="371"/>
    </location>
</feature>
<feature type="region of interest" description="Disordered" evidence="4">
    <location>
        <begin position="1"/>
        <end position="23"/>
    </location>
</feature>
<feature type="region of interest" description="Disordered" evidence="4">
    <location>
        <begin position="90"/>
        <end position="115"/>
    </location>
</feature>
<dbReference type="InterPro" id="IPR011990">
    <property type="entry name" value="TPR-like_helical_dom_sf"/>
</dbReference>